<evidence type="ECO:0000313" key="15">
    <source>
        <dbReference type="Proteomes" id="UP000053688"/>
    </source>
</evidence>
<evidence type="ECO:0000313" key="14">
    <source>
        <dbReference type="EMBL" id="EPE37883.1"/>
    </source>
</evidence>
<name>S3EI77_9GAMM</name>
<reference evidence="14 15" key="1">
    <citation type="journal article" date="2014" name="Environ. Microbiol.">
        <title>Genomic signatures of obligate host dependence in the luminous bacterial symbiont of a vertebrate.</title>
        <authorList>
            <person name="Hendry T.A."/>
            <person name="de Wet J.R."/>
            <person name="Dunlap P.V."/>
        </authorList>
    </citation>
    <scope>NUCLEOTIDE SEQUENCE [LARGE SCALE GENOMIC DNA]</scope>
    <source>
        <strain evidence="14 15">Akat1</strain>
    </source>
</reference>
<dbReference type="PANTHER" id="PTHR42801:SF4">
    <property type="entry name" value="AHPC_TSA FAMILY PROTEIN"/>
    <property type="match status" value="1"/>
</dbReference>
<dbReference type="CDD" id="cd03017">
    <property type="entry name" value="PRX_BCP"/>
    <property type="match status" value="1"/>
</dbReference>
<dbReference type="RefSeq" id="WP_016503681.1">
    <property type="nucleotide sequence ID" value="NZ_AMSD01000001.1"/>
</dbReference>
<evidence type="ECO:0000256" key="7">
    <source>
        <dbReference type="ARBA" id="ARBA00023157"/>
    </source>
</evidence>
<dbReference type="InterPro" id="IPR013766">
    <property type="entry name" value="Thioredoxin_domain"/>
</dbReference>
<evidence type="ECO:0000259" key="13">
    <source>
        <dbReference type="PROSITE" id="PS51352"/>
    </source>
</evidence>
<sequence length="156" mass="18074">MNTLIASMLAPKFSLLNQYGKVVTLSNFLGKKVLCYFYPKAMTSGCTLQAQGMRDSKSELDRYNVVILGISTDSVKRLRKFFDCQNLNFTLLSDENHIVSEQFGVWGQKKFMGKSYYGLHRFSFLLNEVGIIEYVFSKFKTKEHHTIVLNYLKQKR</sequence>
<comment type="catalytic activity">
    <reaction evidence="12">
        <text>a hydroperoxide + [thioredoxin]-dithiol = an alcohol + [thioredoxin]-disulfide + H2O</text>
        <dbReference type="Rhea" id="RHEA:62620"/>
        <dbReference type="Rhea" id="RHEA-COMP:10698"/>
        <dbReference type="Rhea" id="RHEA-COMP:10700"/>
        <dbReference type="ChEBI" id="CHEBI:15377"/>
        <dbReference type="ChEBI" id="CHEBI:29950"/>
        <dbReference type="ChEBI" id="CHEBI:30879"/>
        <dbReference type="ChEBI" id="CHEBI:35924"/>
        <dbReference type="ChEBI" id="CHEBI:50058"/>
        <dbReference type="EC" id="1.11.1.24"/>
    </reaction>
</comment>
<keyword evidence="8" id="KW-0676">Redox-active center</keyword>
<feature type="domain" description="Thioredoxin" evidence="13">
    <location>
        <begin position="4"/>
        <end position="156"/>
    </location>
</feature>
<dbReference type="Gene3D" id="3.40.30.10">
    <property type="entry name" value="Glutaredoxin"/>
    <property type="match status" value="1"/>
</dbReference>
<evidence type="ECO:0000256" key="11">
    <source>
        <dbReference type="ARBA" id="ARBA00042639"/>
    </source>
</evidence>
<accession>S3EI77</accession>
<dbReference type="GO" id="GO:0005737">
    <property type="term" value="C:cytoplasm"/>
    <property type="evidence" value="ECO:0007669"/>
    <property type="project" value="TreeGrafter"/>
</dbReference>
<dbReference type="GO" id="GO:0008379">
    <property type="term" value="F:thioredoxin peroxidase activity"/>
    <property type="evidence" value="ECO:0007669"/>
    <property type="project" value="TreeGrafter"/>
</dbReference>
<keyword evidence="6" id="KW-0560">Oxidoreductase</keyword>
<dbReference type="SUPFAM" id="SSF52833">
    <property type="entry name" value="Thioredoxin-like"/>
    <property type="match status" value="1"/>
</dbReference>
<dbReference type="Pfam" id="PF00578">
    <property type="entry name" value="AhpC-TSA"/>
    <property type="match status" value="1"/>
</dbReference>
<dbReference type="FunFam" id="3.40.30.10:FF:000007">
    <property type="entry name" value="Thioredoxin-dependent thiol peroxidase"/>
    <property type="match status" value="1"/>
</dbReference>
<comment type="similarity">
    <text evidence="10">Belongs to the peroxiredoxin family. BCP/PrxQ subfamily.</text>
</comment>
<dbReference type="EMBL" id="AMSD01000001">
    <property type="protein sequence ID" value="EPE37883.1"/>
    <property type="molecule type" value="Genomic_DNA"/>
</dbReference>
<keyword evidence="5" id="KW-0049">Antioxidant</keyword>
<dbReference type="eggNOG" id="COG1225">
    <property type="taxonomic scope" value="Bacteria"/>
</dbReference>
<evidence type="ECO:0000256" key="6">
    <source>
        <dbReference type="ARBA" id="ARBA00023002"/>
    </source>
</evidence>
<dbReference type="STRING" id="28176.CF66_2057"/>
<gene>
    <name evidence="14" type="ORF">O1U_0346</name>
</gene>
<evidence type="ECO:0000256" key="12">
    <source>
        <dbReference type="ARBA" id="ARBA00049091"/>
    </source>
</evidence>
<keyword evidence="15" id="KW-1185">Reference proteome</keyword>
<evidence type="ECO:0000256" key="1">
    <source>
        <dbReference type="ARBA" id="ARBA00003330"/>
    </source>
</evidence>
<evidence type="ECO:0000256" key="5">
    <source>
        <dbReference type="ARBA" id="ARBA00022862"/>
    </source>
</evidence>
<evidence type="ECO:0000256" key="10">
    <source>
        <dbReference type="ARBA" id="ARBA00038489"/>
    </source>
</evidence>
<dbReference type="InterPro" id="IPR050924">
    <property type="entry name" value="Peroxiredoxin_BCP/PrxQ"/>
</dbReference>
<evidence type="ECO:0000256" key="8">
    <source>
        <dbReference type="ARBA" id="ARBA00023284"/>
    </source>
</evidence>
<evidence type="ECO:0000256" key="4">
    <source>
        <dbReference type="ARBA" id="ARBA00022559"/>
    </source>
</evidence>
<comment type="subunit">
    <text evidence="2">Monomer.</text>
</comment>
<dbReference type="GO" id="GO:0045454">
    <property type="term" value="P:cell redox homeostasis"/>
    <property type="evidence" value="ECO:0007669"/>
    <property type="project" value="TreeGrafter"/>
</dbReference>
<dbReference type="AlphaFoldDB" id="S3EI77"/>
<dbReference type="InterPro" id="IPR036249">
    <property type="entry name" value="Thioredoxin-like_sf"/>
</dbReference>
<dbReference type="PANTHER" id="PTHR42801">
    <property type="entry name" value="THIOREDOXIN-DEPENDENT PEROXIDE REDUCTASE"/>
    <property type="match status" value="1"/>
</dbReference>
<comment type="caution">
    <text evidence="14">The sequence shown here is derived from an EMBL/GenBank/DDBJ whole genome shotgun (WGS) entry which is preliminary data.</text>
</comment>
<dbReference type="EC" id="1.11.1.24" evidence="3"/>
<dbReference type="NCBIfam" id="NF006960">
    <property type="entry name" value="PRK09437.1"/>
    <property type="match status" value="1"/>
</dbReference>
<protein>
    <recommendedName>
        <fullName evidence="3">thioredoxin-dependent peroxiredoxin</fullName>
        <ecNumber evidence="3">1.11.1.24</ecNumber>
    </recommendedName>
    <alternativeName>
        <fullName evidence="9">Thioredoxin peroxidase</fullName>
    </alternativeName>
    <alternativeName>
        <fullName evidence="11">Thioredoxin-dependent peroxiredoxin Bcp</fullName>
    </alternativeName>
</protein>
<keyword evidence="4" id="KW-0575">Peroxidase</keyword>
<keyword evidence="7" id="KW-1015">Disulfide bond</keyword>
<dbReference type="InterPro" id="IPR000866">
    <property type="entry name" value="AhpC/TSA"/>
</dbReference>
<evidence type="ECO:0000256" key="3">
    <source>
        <dbReference type="ARBA" id="ARBA00013017"/>
    </source>
</evidence>
<evidence type="ECO:0000256" key="2">
    <source>
        <dbReference type="ARBA" id="ARBA00011245"/>
    </source>
</evidence>
<dbReference type="Proteomes" id="UP000053688">
    <property type="component" value="Unassembled WGS sequence"/>
</dbReference>
<dbReference type="PATRIC" id="fig|1236703.3.peg.339"/>
<proteinExistence type="inferred from homology"/>
<dbReference type="GO" id="GO:0034599">
    <property type="term" value="P:cellular response to oxidative stress"/>
    <property type="evidence" value="ECO:0007669"/>
    <property type="project" value="TreeGrafter"/>
</dbReference>
<comment type="function">
    <text evidence="1">Thiol-specific peroxidase that catalyzes the reduction of hydrogen peroxide and organic hydroperoxides to water and alcohols, respectively. Plays a role in cell protection against oxidative stress by detoxifying peroxides and as sensor of hydrogen peroxide-mediated signaling events.</text>
</comment>
<dbReference type="PROSITE" id="PS51352">
    <property type="entry name" value="THIOREDOXIN_2"/>
    <property type="match status" value="1"/>
</dbReference>
<evidence type="ECO:0000256" key="9">
    <source>
        <dbReference type="ARBA" id="ARBA00032824"/>
    </source>
</evidence>
<organism evidence="14 15">
    <name type="scientific">Candidatus Photodesmus katoptron Akat1</name>
    <dbReference type="NCBI Taxonomy" id="1236703"/>
    <lineage>
        <taxon>Bacteria</taxon>
        <taxon>Pseudomonadati</taxon>
        <taxon>Pseudomonadota</taxon>
        <taxon>Gammaproteobacteria</taxon>
        <taxon>Vibrionales</taxon>
        <taxon>Vibrionaceae</taxon>
        <taxon>Candidatus Photodesmus</taxon>
    </lineage>
</organism>